<dbReference type="CDD" id="cd14688">
    <property type="entry name" value="bZIP_YAP"/>
    <property type="match status" value="1"/>
</dbReference>
<feature type="coiled-coil region" evidence="3">
    <location>
        <begin position="14"/>
        <end position="80"/>
    </location>
</feature>
<evidence type="ECO:0000256" key="4">
    <source>
        <dbReference type="SAM" id="MobiDB-lite"/>
    </source>
</evidence>
<keyword evidence="3" id="KW-0175">Coiled coil</keyword>
<dbReference type="PROSITE" id="PS50217">
    <property type="entry name" value="BZIP"/>
    <property type="match status" value="1"/>
</dbReference>
<feature type="region of interest" description="Disordered" evidence="4">
    <location>
        <begin position="251"/>
        <end position="290"/>
    </location>
</feature>
<accession>W2RZJ9</accession>
<feature type="domain" description="BZIP" evidence="5">
    <location>
        <begin position="14"/>
        <end position="74"/>
    </location>
</feature>
<name>W2RZJ9_CYPE1</name>
<evidence type="ECO:0000259" key="5">
    <source>
        <dbReference type="PROSITE" id="PS50217"/>
    </source>
</evidence>
<keyword evidence="2" id="KW-0539">Nucleus</keyword>
<dbReference type="GO" id="GO:0000976">
    <property type="term" value="F:transcription cis-regulatory region binding"/>
    <property type="evidence" value="ECO:0007669"/>
    <property type="project" value="InterPro"/>
</dbReference>
<dbReference type="GO" id="GO:0001228">
    <property type="term" value="F:DNA-binding transcription activator activity, RNA polymerase II-specific"/>
    <property type="evidence" value="ECO:0007669"/>
    <property type="project" value="TreeGrafter"/>
</dbReference>
<dbReference type="Proteomes" id="UP000030752">
    <property type="component" value="Unassembled WGS sequence"/>
</dbReference>
<keyword evidence="7" id="KW-1185">Reference proteome</keyword>
<dbReference type="EMBL" id="KB822719">
    <property type="protein sequence ID" value="ETN41218.1"/>
    <property type="molecule type" value="Genomic_DNA"/>
</dbReference>
<dbReference type="GeneID" id="19970492"/>
<dbReference type="GO" id="GO:0090575">
    <property type="term" value="C:RNA polymerase II transcription regulator complex"/>
    <property type="evidence" value="ECO:0007669"/>
    <property type="project" value="TreeGrafter"/>
</dbReference>
<sequence>MVHLEIRPFFRSSEERAEKRREQVRRAQKTFRERRDQYLRLLERQLSRFQSDNARLTADAERLRGEVAALQRRLDLCEEALRLSKRSNPASSDPAESWFQDGAADRFMAFSGTFLEDAAPPVTTIRLEIVNGKPHQLLMGAPEMSGPPPAPEATTYTNFSSPNLARRGTQKGAARPAMAHSPHQRQPSGFVAELDPVIVAMEFVLKLESPCLPHIHDPSTCPVDAHTPQGHMHLLSATLLSCVASSTPTAAATTRPTLTPPPETDNSADTSSWPSPSKALPPTPPQTWDAPRSILSSLLHTSEQLPKEGGEVTPVQAWHCVQGHAGFARLTTSALERLSDKLLVHIKCYG</sequence>
<dbReference type="InParanoid" id="W2RZJ9"/>
<dbReference type="InterPro" id="IPR046347">
    <property type="entry name" value="bZIP_sf"/>
</dbReference>
<evidence type="ECO:0000256" key="1">
    <source>
        <dbReference type="ARBA" id="ARBA00004123"/>
    </source>
</evidence>
<dbReference type="InterPro" id="IPR050936">
    <property type="entry name" value="AP-1-like"/>
</dbReference>
<protein>
    <recommendedName>
        <fullName evidence="5">BZIP domain-containing protein</fullName>
    </recommendedName>
</protein>
<dbReference type="VEuPathDB" id="FungiDB:HMPREF1541_03153"/>
<dbReference type="PANTHER" id="PTHR40621">
    <property type="entry name" value="TRANSCRIPTION FACTOR KAPC-RELATED"/>
    <property type="match status" value="1"/>
</dbReference>
<feature type="region of interest" description="Disordered" evidence="4">
    <location>
        <begin position="156"/>
        <end position="187"/>
    </location>
</feature>
<proteinExistence type="predicted"/>
<comment type="subcellular location">
    <subcellularLocation>
        <location evidence="1">Nucleus</location>
    </subcellularLocation>
</comment>
<dbReference type="AlphaFoldDB" id="W2RZJ9"/>
<evidence type="ECO:0000256" key="3">
    <source>
        <dbReference type="SAM" id="Coils"/>
    </source>
</evidence>
<dbReference type="RefSeq" id="XP_008715727.1">
    <property type="nucleotide sequence ID" value="XM_008717505.1"/>
</dbReference>
<evidence type="ECO:0000313" key="6">
    <source>
        <dbReference type="EMBL" id="ETN41218.1"/>
    </source>
</evidence>
<gene>
    <name evidence="6" type="ORF">HMPREF1541_03153</name>
</gene>
<dbReference type="eggNOG" id="ENOG502SPRN">
    <property type="taxonomic scope" value="Eukaryota"/>
</dbReference>
<dbReference type="Gene3D" id="1.20.5.170">
    <property type="match status" value="1"/>
</dbReference>
<dbReference type="PANTHER" id="PTHR40621:SF6">
    <property type="entry name" value="AP-1-LIKE TRANSCRIPTION FACTOR YAP1-RELATED"/>
    <property type="match status" value="1"/>
</dbReference>
<dbReference type="OrthoDB" id="2590011at2759"/>
<organism evidence="6 7">
    <name type="scientific">Cyphellophora europaea (strain CBS 101466)</name>
    <name type="common">Phialophora europaea</name>
    <dbReference type="NCBI Taxonomy" id="1220924"/>
    <lineage>
        <taxon>Eukaryota</taxon>
        <taxon>Fungi</taxon>
        <taxon>Dikarya</taxon>
        <taxon>Ascomycota</taxon>
        <taxon>Pezizomycotina</taxon>
        <taxon>Eurotiomycetes</taxon>
        <taxon>Chaetothyriomycetidae</taxon>
        <taxon>Chaetothyriales</taxon>
        <taxon>Cyphellophoraceae</taxon>
        <taxon>Cyphellophora</taxon>
    </lineage>
</organism>
<evidence type="ECO:0000313" key="7">
    <source>
        <dbReference type="Proteomes" id="UP000030752"/>
    </source>
</evidence>
<reference evidence="6 7" key="1">
    <citation type="submission" date="2013-03" db="EMBL/GenBank/DDBJ databases">
        <title>The Genome Sequence of Phialophora europaea CBS 101466.</title>
        <authorList>
            <consortium name="The Broad Institute Genomics Platform"/>
            <person name="Cuomo C."/>
            <person name="de Hoog S."/>
            <person name="Gorbushina A."/>
            <person name="Walker B."/>
            <person name="Young S.K."/>
            <person name="Zeng Q."/>
            <person name="Gargeya S."/>
            <person name="Fitzgerald M."/>
            <person name="Haas B."/>
            <person name="Abouelleil A."/>
            <person name="Allen A.W."/>
            <person name="Alvarado L."/>
            <person name="Arachchi H.M."/>
            <person name="Berlin A.M."/>
            <person name="Chapman S.B."/>
            <person name="Gainer-Dewar J."/>
            <person name="Goldberg J."/>
            <person name="Griggs A."/>
            <person name="Gujja S."/>
            <person name="Hansen M."/>
            <person name="Howarth C."/>
            <person name="Imamovic A."/>
            <person name="Ireland A."/>
            <person name="Larimer J."/>
            <person name="McCowan C."/>
            <person name="Murphy C."/>
            <person name="Pearson M."/>
            <person name="Poon T.W."/>
            <person name="Priest M."/>
            <person name="Roberts A."/>
            <person name="Saif S."/>
            <person name="Shea T."/>
            <person name="Sisk P."/>
            <person name="Sykes S."/>
            <person name="Wortman J."/>
            <person name="Nusbaum C."/>
            <person name="Birren B."/>
        </authorList>
    </citation>
    <scope>NUCLEOTIDE SEQUENCE [LARGE SCALE GENOMIC DNA]</scope>
    <source>
        <strain evidence="6 7">CBS 101466</strain>
    </source>
</reference>
<dbReference type="InterPro" id="IPR004827">
    <property type="entry name" value="bZIP"/>
</dbReference>
<dbReference type="STRING" id="1220924.W2RZJ9"/>
<dbReference type="SUPFAM" id="SSF57959">
    <property type="entry name" value="Leucine zipper domain"/>
    <property type="match status" value="1"/>
</dbReference>
<evidence type="ECO:0000256" key="2">
    <source>
        <dbReference type="ARBA" id="ARBA00023242"/>
    </source>
</evidence>
<dbReference type="HOGENOM" id="CLU_036934_2_0_1"/>